<organism evidence="2 3">
    <name type="scientific">Desmophyllum pertusum</name>
    <dbReference type="NCBI Taxonomy" id="174260"/>
    <lineage>
        <taxon>Eukaryota</taxon>
        <taxon>Metazoa</taxon>
        <taxon>Cnidaria</taxon>
        <taxon>Anthozoa</taxon>
        <taxon>Hexacorallia</taxon>
        <taxon>Scleractinia</taxon>
        <taxon>Caryophylliina</taxon>
        <taxon>Caryophylliidae</taxon>
        <taxon>Desmophyllum</taxon>
    </lineage>
</organism>
<protein>
    <submittedName>
        <fullName evidence="2">Uncharacterized protein</fullName>
    </submittedName>
</protein>
<evidence type="ECO:0000313" key="3">
    <source>
        <dbReference type="Proteomes" id="UP001163046"/>
    </source>
</evidence>
<feature type="region of interest" description="Disordered" evidence="1">
    <location>
        <begin position="1"/>
        <end position="48"/>
    </location>
</feature>
<feature type="compositionally biased region" description="Basic and acidic residues" evidence="1">
    <location>
        <begin position="29"/>
        <end position="43"/>
    </location>
</feature>
<evidence type="ECO:0000256" key="1">
    <source>
        <dbReference type="SAM" id="MobiDB-lite"/>
    </source>
</evidence>
<dbReference type="EMBL" id="MU825462">
    <property type="protein sequence ID" value="KAJ7388540.1"/>
    <property type="molecule type" value="Genomic_DNA"/>
</dbReference>
<proteinExistence type="predicted"/>
<sequence length="549" mass="62286">MATGCQGFDESEAKIFDSIGSSDDSDADNDNHESDSSSEEERTMNGSEDALLLNVVDAGIVQIGRENVLNFRSMDDPLTYDNLSGDEDGPVLREHWTPHECLSVGRSRYGFPDCHDDHLVQLLVCKNKHSREALDIADTYKINVAVSYDTASGSSSLKMPDCQCKRIKINASMTGVVGYLFRFHEPCTKYKISFSLSAIPPKKRGKKKKAKKRDACETISEISVTLKTGDTGRPRKKVKAARIVPPSFELNSASLSEESMVLSKRSSWVMNQLQSRRDNAMWEDFDKSASDLLLKFADTDTQIAIKLEQSVEACYQNKLERSIQLLDESFRMIPQAKNQHLLTARCYGYRAGVMRRQRHLGDAHRFVQLAEQNNHACHTNLDTSFIVYERASVLLDFIGRTPQRSAKQVNEALSNLEKCIDMCLRVEMEDGDLYYVKKHHFAFIKIAMLLLDCRTEAARERVVSEEFIAKGQECLNTLKIKYWSEIAEGVKIQFNLASSDLEYRRGNFCGSREVCEFGEGTWQQNWVSTQRFLTRRNVSITRAFSRAVT</sequence>
<reference evidence="2" key="1">
    <citation type="submission" date="2023-01" db="EMBL/GenBank/DDBJ databases">
        <title>Genome assembly of the deep-sea coral Lophelia pertusa.</title>
        <authorList>
            <person name="Herrera S."/>
            <person name="Cordes E."/>
        </authorList>
    </citation>
    <scope>NUCLEOTIDE SEQUENCE</scope>
    <source>
        <strain evidence="2">USNM1676648</strain>
        <tissue evidence="2">Polyp</tissue>
    </source>
</reference>
<accession>A0A9W9ZW22</accession>
<dbReference type="AlphaFoldDB" id="A0A9W9ZW22"/>
<name>A0A9W9ZW22_9CNID</name>
<keyword evidence="3" id="KW-1185">Reference proteome</keyword>
<dbReference type="OrthoDB" id="5989851at2759"/>
<evidence type="ECO:0000313" key="2">
    <source>
        <dbReference type="EMBL" id="KAJ7388540.1"/>
    </source>
</evidence>
<gene>
    <name evidence="2" type="ORF">OS493_037058</name>
</gene>
<dbReference type="Proteomes" id="UP001163046">
    <property type="component" value="Unassembled WGS sequence"/>
</dbReference>
<comment type="caution">
    <text evidence="2">The sequence shown here is derived from an EMBL/GenBank/DDBJ whole genome shotgun (WGS) entry which is preliminary data.</text>
</comment>